<accession>A0ABV9MHT6</accession>
<keyword evidence="1" id="KW-1133">Transmembrane helix</keyword>
<keyword evidence="1" id="KW-0472">Membrane</keyword>
<evidence type="ECO:0000313" key="2">
    <source>
        <dbReference type="EMBL" id="MFC4714133.1"/>
    </source>
</evidence>
<evidence type="ECO:0000256" key="1">
    <source>
        <dbReference type="SAM" id="Phobius"/>
    </source>
</evidence>
<protein>
    <recommendedName>
        <fullName evidence="4">DUF4306 domain-containing protein</fullName>
    </recommendedName>
</protein>
<evidence type="ECO:0008006" key="4">
    <source>
        <dbReference type="Google" id="ProtNLM"/>
    </source>
</evidence>
<sequence length="85" mass="9564">MWKGIRWTAFSVLMVISILFAIKGVEVWMLRHATEPVAIRFYLFELSEGVLPGNLVSYAVAFFVAAFITAVAAFAFIAKRLFGFQ</sequence>
<organism evidence="2 3">
    <name type="scientific">Planococcus dechangensis</name>
    <dbReference type="NCBI Taxonomy" id="1176255"/>
    <lineage>
        <taxon>Bacteria</taxon>
        <taxon>Bacillati</taxon>
        <taxon>Bacillota</taxon>
        <taxon>Bacilli</taxon>
        <taxon>Bacillales</taxon>
        <taxon>Caryophanaceae</taxon>
        <taxon>Planococcus</taxon>
    </lineage>
</organism>
<gene>
    <name evidence="2" type="ORF">ACFO5U_14890</name>
</gene>
<evidence type="ECO:0000313" key="3">
    <source>
        <dbReference type="Proteomes" id="UP001595932"/>
    </source>
</evidence>
<feature type="transmembrane region" description="Helical" evidence="1">
    <location>
        <begin position="7"/>
        <end position="25"/>
    </location>
</feature>
<proteinExistence type="predicted"/>
<feature type="transmembrane region" description="Helical" evidence="1">
    <location>
        <begin position="55"/>
        <end position="78"/>
    </location>
</feature>
<name>A0ABV9MHT6_9BACL</name>
<reference evidence="3" key="1">
    <citation type="journal article" date="2019" name="Int. J. Syst. Evol. Microbiol.">
        <title>The Global Catalogue of Microorganisms (GCM) 10K type strain sequencing project: providing services to taxonomists for standard genome sequencing and annotation.</title>
        <authorList>
            <consortium name="The Broad Institute Genomics Platform"/>
            <consortium name="The Broad Institute Genome Sequencing Center for Infectious Disease"/>
            <person name="Wu L."/>
            <person name="Ma J."/>
        </authorList>
    </citation>
    <scope>NUCLEOTIDE SEQUENCE [LARGE SCALE GENOMIC DNA]</scope>
    <source>
        <strain evidence="3">CGMCC 1.12151</strain>
    </source>
</reference>
<comment type="caution">
    <text evidence="2">The sequence shown here is derived from an EMBL/GenBank/DDBJ whole genome shotgun (WGS) entry which is preliminary data.</text>
</comment>
<keyword evidence="1" id="KW-0812">Transmembrane</keyword>
<dbReference type="RefSeq" id="WP_377279861.1">
    <property type="nucleotide sequence ID" value="NZ_JBHSGL010000015.1"/>
</dbReference>
<dbReference type="Proteomes" id="UP001595932">
    <property type="component" value="Unassembled WGS sequence"/>
</dbReference>
<dbReference type="EMBL" id="JBHSGL010000015">
    <property type="protein sequence ID" value="MFC4714133.1"/>
    <property type="molecule type" value="Genomic_DNA"/>
</dbReference>
<keyword evidence="3" id="KW-1185">Reference proteome</keyword>